<proteinExistence type="predicted"/>
<sequence>MEEDCNFKTLFLRNLHPAVQVSHHLGVLVCPQEMSIQKLRDLAQKAYTRAEGN</sequence>
<comment type="caution">
    <text evidence="1">The sequence shown here is derived from an EMBL/GenBank/DDBJ whole genome shotgun (WGS) entry which is preliminary data.</text>
</comment>
<evidence type="ECO:0000313" key="2">
    <source>
        <dbReference type="Proteomes" id="UP001187315"/>
    </source>
</evidence>
<reference evidence="1" key="1">
    <citation type="submission" date="2023-08" db="EMBL/GenBank/DDBJ databases">
        <title>Pelteobagrus vachellii genome.</title>
        <authorList>
            <person name="Liu H."/>
        </authorList>
    </citation>
    <scope>NUCLEOTIDE SEQUENCE</scope>
    <source>
        <strain evidence="1">PRFRI_2022a</strain>
        <tissue evidence="1">Muscle</tissue>
    </source>
</reference>
<evidence type="ECO:0000313" key="1">
    <source>
        <dbReference type="EMBL" id="KAK2838973.1"/>
    </source>
</evidence>
<organism evidence="1 2">
    <name type="scientific">Tachysurus vachellii</name>
    <name type="common">Darkbarbel catfish</name>
    <name type="synonym">Pelteobagrus vachellii</name>
    <dbReference type="NCBI Taxonomy" id="175792"/>
    <lineage>
        <taxon>Eukaryota</taxon>
        <taxon>Metazoa</taxon>
        <taxon>Chordata</taxon>
        <taxon>Craniata</taxon>
        <taxon>Vertebrata</taxon>
        <taxon>Euteleostomi</taxon>
        <taxon>Actinopterygii</taxon>
        <taxon>Neopterygii</taxon>
        <taxon>Teleostei</taxon>
        <taxon>Ostariophysi</taxon>
        <taxon>Siluriformes</taxon>
        <taxon>Bagridae</taxon>
        <taxon>Tachysurus</taxon>
    </lineage>
</organism>
<dbReference type="AlphaFoldDB" id="A0AA88MJN7"/>
<keyword evidence="2" id="KW-1185">Reference proteome</keyword>
<protein>
    <submittedName>
        <fullName evidence="1">Uncharacterized protein</fullName>
    </submittedName>
</protein>
<name>A0AA88MJN7_TACVA</name>
<gene>
    <name evidence="1" type="ORF">Q7C36_013787</name>
</gene>
<dbReference type="Proteomes" id="UP001187315">
    <property type="component" value="Unassembled WGS sequence"/>
</dbReference>
<dbReference type="EMBL" id="JAVHJS010000013">
    <property type="protein sequence ID" value="KAK2838973.1"/>
    <property type="molecule type" value="Genomic_DNA"/>
</dbReference>
<accession>A0AA88MJN7</accession>